<dbReference type="NCBIfam" id="TIGR02795">
    <property type="entry name" value="tol_pal_ybgF"/>
    <property type="match status" value="1"/>
</dbReference>
<comment type="caution">
    <text evidence="3">The sequence shown here is derived from an EMBL/GenBank/DDBJ whole genome shotgun (WGS) entry which is preliminary data.</text>
</comment>
<dbReference type="PROSITE" id="PS51257">
    <property type="entry name" value="PROKAR_LIPOPROTEIN"/>
    <property type="match status" value="1"/>
</dbReference>
<dbReference type="HAMAP" id="MF_02066">
    <property type="entry name" value="CpoB"/>
    <property type="match status" value="1"/>
</dbReference>
<evidence type="ECO:0000256" key="1">
    <source>
        <dbReference type="PROSITE-ProRule" id="PRU00339"/>
    </source>
</evidence>
<dbReference type="PROSITE" id="PS50005">
    <property type="entry name" value="TPR"/>
    <property type="match status" value="1"/>
</dbReference>
<gene>
    <name evidence="3" type="primary">ybgF</name>
    <name evidence="3" type="ORF">KC729_12950</name>
</gene>
<dbReference type="GO" id="GO:0051301">
    <property type="term" value="P:cell division"/>
    <property type="evidence" value="ECO:0007669"/>
    <property type="project" value="InterPro"/>
</dbReference>
<dbReference type="InterPro" id="IPR011990">
    <property type="entry name" value="TPR-like_helical_dom_sf"/>
</dbReference>
<evidence type="ECO:0000256" key="2">
    <source>
        <dbReference type="SAM" id="MobiDB-lite"/>
    </source>
</evidence>
<organism evidence="3 4">
    <name type="scientific">Eiseniibacteriota bacterium</name>
    <dbReference type="NCBI Taxonomy" id="2212470"/>
    <lineage>
        <taxon>Bacteria</taxon>
        <taxon>Candidatus Eiseniibacteriota</taxon>
    </lineage>
</organism>
<dbReference type="InterPro" id="IPR019734">
    <property type="entry name" value="TPR_rpt"/>
</dbReference>
<dbReference type="EMBL" id="JAGQHR010000424">
    <property type="protein sequence ID" value="MCA9728589.1"/>
    <property type="molecule type" value="Genomic_DNA"/>
</dbReference>
<keyword evidence="1" id="KW-0802">TPR repeat</keyword>
<accession>A0A956LZW6</accession>
<name>A0A956LZW6_UNCEI</name>
<reference evidence="3" key="1">
    <citation type="submission" date="2020-04" db="EMBL/GenBank/DDBJ databases">
        <authorList>
            <person name="Zhang T."/>
        </authorList>
    </citation>
    <scope>NUCLEOTIDE SEQUENCE</scope>
    <source>
        <strain evidence="3">HKST-UBA01</strain>
    </source>
</reference>
<dbReference type="InterPro" id="IPR014162">
    <property type="entry name" value="CpoB_C"/>
</dbReference>
<dbReference type="AlphaFoldDB" id="A0A956LZW6"/>
<proteinExistence type="inferred from homology"/>
<dbReference type="InterPro" id="IPR034706">
    <property type="entry name" value="CpoB"/>
</dbReference>
<dbReference type="SUPFAM" id="SSF48452">
    <property type="entry name" value="TPR-like"/>
    <property type="match status" value="1"/>
</dbReference>
<protein>
    <submittedName>
        <fullName evidence="3">Tol-pal system protein YbgF</fullName>
    </submittedName>
</protein>
<sequence length="324" mass="35335">MKTSKKTGMLLAGSCVVGITLLSGCYGKQTLRQPITVEEIANDVSEIRENQISISSDVRSMEQRLATQAEVIQKLQTENQYLYQELDAKLSAIDAKLQDAMGRSTGYGSSGPYWSGSAPDASRSPYADPGRPPYADPGRSGVPSNDSGAYTAPSETYPAENPSEPEAADWSDSSNASAASDDERSQDGLTAADLEGMPPETQAKRVYEQAYPDLTRGNYSLAILGFGEYLRRAETSDLADNAQYWIGECYYAQGDYRQAVVEFQKVVDRYPNADKVAGALLKIGFSEIRLGDEDDARTALSEVIQRFPNGEEAKLARDKLRSIE</sequence>
<dbReference type="Pfam" id="PF13174">
    <property type="entry name" value="TPR_6"/>
    <property type="match status" value="2"/>
</dbReference>
<reference evidence="3" key="2">
    <citation type="journal article" date="2021" name="Microbiome">
        <title>Successional dynamics and alternative stable states in a saline activated sludge microbial community over 9 years.</title>
        <authorList>
            <person name="Wang Y."/>
            <person name="Ye J."/>
            <person name="Ju F."/>
            <person name="Liu L."/>
            <person name="Boyd J.A."/>
            <person name="Deng Y."/>
            <person name="Parks D.H."/>
            <person name="Jiang X."/>
            <person name="Yin X."/>
            <person name="Woodcroft B.J."/>
            <person name="Tyson G.W."/>
            <person name="Hugenholtz P."/>
            <person name="Polz M.F."/>
            <person name="Zhang T."/>
        </authorList>
    </citation>
    <scope>NUCLEOTIDE SEQUENCE</scope>
    <source>
        <strain evidence="3">HKST-UBA01</strain>
    </source>
</reference>
<feature type="repeat" description="TPR" evidence="1">
    <location>
        <begin position="240"/>
        <end position="273"/>
    </location>
</feature>
<evidence type="ECO:0000313" key="3">
    <source>
        <dbReference type="EMBL" id="MCA9728589.1"/>
    </source>
</evidence>
<dbReference type="SMART" id="SM00028">
    <property type="entry name" value="TPR"/>
    <property type="match status" value="2"/>
</dbReference>
<feature type="region of interest" description="Disordered" evidence="2">
    <location>
        <begin position="105"/>
        <end position="201"/>
    </location>
</feature>
<dbReference type="Gene3D" id="1.25.40.10">
    <property type="entry name" value="Tetratricopeptide repeat domain"/>
    <property type="match status" value="1"/>
</dbReference>
<evidence type="ECO:0000313" key="4">
    <source>
        <dbReference type="Proteomes" id="UP000697710"/>
    </source>
</evidence>
<dbReference type="Proteomes" id="UP000697710">
    <property type="component" value="Unassembled WGS sequence"/>
</dbReference>
<feature type="compositionally biased region" description="Low complexity" evidence="2">
    <location>
        <begin position="168"/>
        <end position="179"/>
    </location>
</feature>
<feature type="compositionally biased region" description="Low complexity" evidence="2">
    <location>
        <begin position="105"/>
        <end position="117"/>
    </location>
</feature>